<sequence>MVDHTFTKLVIQMWPILSLKKSMLKPKKLAKIIAKTAGVESDLMVGEETIDSLAPFIVLRGHDTRVRGVNLS</sequence>
<evidence type="ECO:0000313" key="1">
    <source>
        <dbReference type="EMBL" id="KAJ8322253.1"/>
    </source>
</evidence>
<dbReference type="EMBL" id="JARBDR010000018">
    <property type="protein sequence ID" value="KAJ8322253.1"/>
    <property type="molecule type" value="Genomic_DNA"/>
</dbReference>
<name>A0ABQ9FYC7_TEGGR</name>
<evidence type="ECO:0000313" key="2">
    <source>
        <dbReference type="Proteomes" id="UP001217089"/>
    </source>
</evidence>
<comment type="caution">
    <text evidence="1">The sequence shown here is derived from an EMBL/GenBank/DDBJ whole genome shotgun (WGS) entry which is preliminary data.</text>
</comment>
<accession>A0ABQ9FYC7</accession>
<dbReference type="Proteomes" id="UP001217089">
    <property type="component" value="Unassembled WGS sequence"/>
</dbReference>
<proteinExistence type="predicted"/>
<gene>
    <name evidence="1" type="ORF">KUTeg_000724</name>
</gene>
<organism evidence="1 2">
    <name type="scientific">Tegillarca granosa</name>
    <name type="common">Malaysian cockle</name>
    <name type="synonym">Anadara granosa</name>
    <dbReference type="NCBI Taxonomy" id="220873"/>
    <lineage>
        <taxon>Eukaryota</taxon>
        <taxon>Metazoa</taxon>
        <taxon>Spiralia</taxon>
        <taxon>Lophotrochozoa</taxon>
        <taxon>Mollusca</taxon>
        <taxon>Bivalvia</taxon>
        <taxon>Autobranchia</taxon>
        <taxon>Pteriomorphia</taxon>
        <taxon>Arcoida</taxon>
        <taxon>Arcoidea</taxon>
        <taxon>Arcidae</taxon>
        <taxon>Tegillarca</taxon>
    </lineage>
</organism>
<reference evidence="1 2" key="1">
    <citation type="submission" date="2022-12" db="EMBL/GenBank/DDBJ databases">
        <title>Chromosome-level genome of Tegillarca granosa.</title>
        <authorList>
            <person name="Kim J."/>
        </authorList>
    </citation>
    <scope>NUCLEOTIDE SEQUENCE [LARGE SCALE GENOMIC DNA]</scope>
    <source>
        <strain evidence="1">Teg-2019</strain>
        <tissue evidence="1">Adductor muscle</tissue>
    </source>
</reference>
<protein>
    <submittedName>
        <fullName evidence="1">Uncharacterized protein</fullName>
    </submittedName>
</protein>
<keyword evidence="2" id="KW-1185">Reference proteome</keyword>